<dbReference type="InterPro" id="IPR024535">
    <property type="entry name" value="RHGA/B-epi-like_pectate_lyase"/>
</dbReference>
<keyword evidence="3" id="KW-1185">Reference proteome</keyword>
<dbReference type="RefSeq" id="WP_186893034.1">
    <property type="nucleotide sequence ID" value="NZ_WJBE01000001.1"/>
</dbReference>
<dbReference type="Pfam" id="PF12708">
    <property type="entry name" value="Pect-lyase_RHGA_epim"/>
    <property type="match status" value="1"/>
</dbReference>
<reference evidence="2 3" key="1">
    <citation type="journal article" date="2020" name="mSystems">
        <title>Defining Genomic and Predicted Metabolic Features of the Acetobacterium Genus.</title>
        <authorList>
            <person name="Ross D.E."/>
            <person name="Marshall C.W."/>
            <person name="Gulliver D."/>
            <person name="May H.D."/>
            <person name="Norman R.S."/>
        </authorList>
    </citation>
    <scope>NUCLEOTIDE SEQUENCE [LARGE SCALE GENOMIC DNA]</scope>
    <source>
        <strain evidence="2 3">DSM 4132</strain>
    </source>
</reference>
<organism evidence="2 3">
    <name type="scientific">Acetobacterium malicum</name>
    <dbReference type="NCBI Taxonomy" id="52692"/>
    <lineage>
        <taxon>Bacteria</taxon>
        <taxon>Bacillati</taxon>
        <taxon>Bacillota</taxon>
        <taxon>Clostridia</taxon>
        <taxon>Eubacteriales</taxon>
        <taxon>Eubacteriaceae</taxon>
        <taxon>Acetobacterium</taxon>
    </lineage>
</organism>
<dbReference type="Proteomes" id="UP000622405">
    <property type="component" value="Unassembled WGS sequence"/>
</dbReference>
<sequence>MGKLAISVLILAVISVSIFTFNYISPGKLDSTEELSSNLNQIKEVEIPTDKIINAKDYGAKGDGVTDDTAALQNAIDESSKENALLVIPESEQPYFITKQLILSKDTHISGYGAVLFMAPEEDTIRNMLWSDPDDLVTNISIQGLTLRSENTIAGVDYYANSMVSNVQGMYFQGVETMKINDVFMDNVYVGLKISQTGNQKNKDIKVSNLKIDHSGMPIQVSGTNGFSMVDSTLNSNEGGTKWLHSAYLRGDNSNFYFKNVEFNNASGGGIAIAGNPQYNNPPENMVFKDCRIKDSVVGVHINSGAKNITISGLVIEGSSLGFKINEASELNIDEVSISGSKWNENDHGGFSIENVGQSTISNVTIDASDITESLCLLIGNIEDLRLSSFEDNNVKNIPLYSVNSTAKIKNLIIE</sequence>
<dbReference type="InterPro" id="IPR012334">
    <property type="entry name" value="Pectin_lyas_fold"/>
</dbReference>
<evidence type="ECO:0000313" key="2">
    <source>
        <dbReference type="EMBL" id="MBC3898375.1"/>
    </source>
</evidence>
<feature type="domain" description="Rhamnogalacturonase A/B/Epimerase-like pectate lyase" evidence="1">
    <location>
        <begin position="52"/>
        <end position="139"/>
    </location>
</feature>
<gene>
    <name evidence="2" type="ORF">GH811_01930</name>
</gene>
<evidence type="ECO:0000313" key="3">
    <source>
        <dbReference type="Proteomes" id="UP000622405"/>
    </source>
</evidence>
<dbReference type="InterPro" id="IPR011050">
    <property type="entry name" value="Pectin_lyase_fold/virulence"/>
</dbReference>
<accession>A0ABR6YTF5</accession>
<dbReference type="EMBL" id="WJBE01000001">
    <property type="protein sequence ID" value="MBC3898375.1"/>
    <property type="molecule type" value="Genomic_DNA"/>
</dbReference>
<protein>
    <recommendedName>
        <fullName evidence="1">Rhamnogalacturonase A/B/Epimerase-like pectate lyase domain-containing protein</fullName>
    </recommendedName>
</protein>
<dbReference type="InterPro" id="IPR006626">
    <property type="entry name" value="PbH1"/>
</dbReference>
<dbReference type="SUPFAM" id="SSF51126">
    <property type="entry name" value="Pectin lyase-like"/>
    <property type="match status" value="1"/>
</dbReference>
<dbReference type="Gene3D" id="2.160.20.10">
    <property type="entry name" value="Single-stranded right-handed beta-helix, Pectin lyase-like"/>
    <property type="match status" value="1"/>
</dbReference>
<evidence type="ECO:0000259" key="1">
    <source>
        <dbReference type="Pfam" id="PF12708"/>
    </source>
</evidence>
<proteinExistence type="predicted"/>
<name>A0ABR6YTF5_9FIRM</name>
<comment type="caution">
    <text evidence="2">The sequence shown here is derived from an EMBL/GenBank/DDBJ whole genome shotgun (WGS) entry which is preliminary data.</text>
</comment>
<dbReference type="SMART" id="SM00710">
    <property type="entry name" value="PbH1"/>
    <property type="match status" value="7"/>
</dbReference>